<reference evidence="1 2" key="2">
    <citation type="journal article" date="2018" name="Int. J. Syst. Evol. Microbiol.">
        <title>Marinobacterium aestuarii sp. nov., a benzene-degrading marine bacterium isolated from estuary sediment.</title>
        <authorList>
            <person name="Bae S.S."/>
            <person name="Jung J."/>
            <person name="Chung D."/>
            <person name="Baek K."/>
        </authorList>
    </citation>
    <scope>NUCLEOTIDE SEQUENCE [LARGE SCALE GENOMIC DNA]</scope>
    <source>
        <strain evidence="1 2">ST58-10</strain>
    </source>
</reference>
<keyword evidence="2" id="KW-1185">Reference proteome</keyword>
<dbReference type="AlphaFoldDB" id="A0A1A9EX26"/>
<evidence type="ECO:0000313" key="2">
    <source>
        <dbReference type="Proteomes" id="UP000078070"/>
    </source>
</evidence>
<dbReference type="Pfam" id="PF12007">
    <property type="entry name" value="DUF3501"/>
    <property type="match status" value="1"/>
</dbReference>
<dbReference type="STRING" id="1821621.A8C75_06575"/>
<evidence type="ECO:0008006" key="3">
    <source>
        <dbReference type="Google" id="ProtNLM"/>
    </source>
</evidence>
<name>A0A1A9EX26_9GAMM</name>
<organism evidence="1 2">
    <name type="scientific">Marinobacterium aestuarii</name>
    <dbReference type="NCBI Taxonomy" id="1821621"/>
    <lineage>
        <taxon>Bacteria</taxon>
        <taxon>Pseudomonadati</taxon>
        <taxon>Pseudomonadota</taxon>
        <taxon>Gammaproteobacteria</taxon>
        <taxon>Oceanospirillales</taxon>
        <taxon>Oceanospirillaceae</taxon>
        <taxon>Marinobacterium</taxon>
    </lineage>
</organism>
<accession>A0A1A9EX26</accession>
<gene>
    <name evidence="1" type="ORF">A8C75_06575</name>
</gene>
<dbReference type="KEGG" id="mars:A8C75_06575"/>
<sequence>MDKLTPQDLWPLETYARMRGDFRARVMAHKRDRQLLLGEHLRLLFEDRTTVQYQVQEMLRIEKLFEEAEIRDELDAYNPLIPDGSNWKATLMIEIADVPERRRRLQAMVGVEHRVWIQVGTLEPVFAIADEDMERSNEEKTSSVHFLRFELTPAMLSAAARGRALHAGVDHPACSIAGQLLEHGLQAALQGDLVPRH</sequence>
<dbReference type="EMBL" id="CP015839">
    <property type="protein sequence ID" value="ANG62191.1"/>
    <property type="molecule type" value="Genomic_DNA"/>
</dbReference>
<dbReference type="InterPro" id="IPR021890">
    <property type="entry name" value="DUF3501"/>
</dbReference>
<dbReference type="OrthoDB" id="9780579at2"/>
<dbReference type="RefSeq" id="WP_067379730.1">
    <property type="nucleotide sequence ID" value="NZ_CP015839.1"/>
</dbReference>
<proteinExistence type="predicted"/>
<evidence type="ECO:0000313" key="1">
    <source>
        <dbReference type="EMBL" id="ANG62191.1"/>
    </source>
</evidence>
<dbReference type="Proteomes" id="UP000078070">
    <property type="component" value="Chromosome"/>
</dbReference>
<reference evidence="2" key="1">
    <citation type="submission" date="2016-05" db="EMBL/GenBank/DDBJ databases">
        <authorList>
            <person name="Baek K."/>
            <person name="Yang S.-J."/>
        </authorList>
    </citation>
    <scope>NUCLEOTIDE SEQUENCE [LARGE SCALE GENOMIC DNA]</scope>
    <source>
        <strain evidence="2">ST58-10</strain>
    </source>
</reference>
<protein>
    <recommendedName>
        <fullName evidence="3">DUF3501 domain-containing protein</fullName>
    </recommendedName>
</protein>